<feature type="transmembrane region" description="Helical" evidence="7">
    <location>
        <begin position="366"/>
        <end position="389"/>
    </location>
</feature>
<evidence type="ECO:0000256" key="6">
    <source>
        <dbReference type="ARBA" id="ARBA00023180"/>
    </source>
</evidence>
<dbReference type="InterPro" id="IPR000068">
    <property type="entry name" value="GPCR_3_Ca_sens_rcpt-rel"/>
</dbReference>
<dbReference type="Proteomes" id="UP000824782">
    <property type="component" value="Unassembled WGS sequence"/>
</dbReference>
<dbReference type="Gene3D" id="3.40.50.2300">
    <property type="match status" value="1"/>
</dbReference>
<dbReference type="PROSITE" id="PS50259">
    <property type="entry name" value="G_PROTEIN_RECEP_F3_4"/>
    <property type="match status" value="1"/>
</dbReference>
<dbReference type="InterPro" id="IPR011500">
    <property type="entry name" value="GPCR_3_9-Cys_dom"/>
</dbReference>
<comment type="subcellular location">
    <subcellularLocation>
        <location evidence="1">Membrane</location>
        <topology evidence="1">Multi-pass membrane protein</topology>
    </subcellularLocation>
</comment>
<feature type="transmembrane region" description="Helical" evidence="7">
    <location>
        <begin position="178"/>
        <end position="198"/>
    </location>
</feature>
<keyword evidence="6" id="KW-0325">Glycoprotein</keyword>
<dbReference type="FunFam" id="2.10.50.30:FF:000003">
    <property type="entry name" value="Vomeronasal 2, receptor 120"/>
    <property type="match status" value="1"/>
</dbReference>
<keyword evidence="10" id="KW-1185">Reference proteome</keyword>
<feature type="transmembrane region" description="Helical" evidence="7">
    <location>
        <begin position="210"/>
        <end position="234"/>
    </location>
</feature>
<feature type="transmembrane region" description="Helical" evidence="7">
    <location>
        <begin position="334"/>
        <end position="354"/>
    </location>
</feature>
<dbReference type="InterPro" id="IPR038550">
    <property type="entry name" value="GPCR_3_9-Cys_sf"/>
</dbReference>
<reference evidence="9" key="1">
    <citation type="thesis" date="2020" institute="ProQuest LLC" country="789 East Eisenhower Parkway, Ann Arbor, MI, USA">
        <title>Comparative Genomics and Chromosome Evolution.</title>
        <authorList>
            <person name="Mudd A.B."/>
        </authorList>
    </citation>
    <scope>NUCLEOTIDE SEQUENCE</scope>
    <source>
        <strain evidence="9">237g6f4</strain>
        <tissue evidence="9">Blood</tissue>
    </source>
</reference>
<organism evidence="9 10">
    <name type="scientific">Engystomops pustulosus</name>
    <name type="common">Tungara frog</name>
    <name type="synonym">Physalaemus pustulosus</name>
    <dbReference type="NCBI Taxonomy" id="76066"/>
    <lineage>
        <taxon>Eukaryota</taxon>
        <taxon>Metazoa</taxon>
        <taxon>Chordata</taxon>
        <taxon>Craniata</taxon>
        <taxon>Vertebrata</taxon>
        <taxon>Euteleostomi</taxon>
        <taxon>Amphibia</taxon>
        <taxon>Batrachia</taxon>
        <taxon>Anura</taxon>
        <taxon>Neobatrachia</taxon>
        <taxon>Hyloidea</taxon>
        <taxon>Leptodactylidae</taxon>
        <taxon>Leiuperinae</taxon>
        <taxon>Engystomops</taxon>
    </lineage>
</organism>
<dbReference type="InterPro" id="IPR004073">
    <property type="entry name" value="GPCR_3_vmron_rcpt_2"/>
</dbReference>
<comment type="caution">
    <text evidence="9">The sequence shown here is derived from an EMBL/GenBank/DDBJ whole genome shotgun (WGS) entry which is preliminary data.</text>
</comment>
<dbReference type="PANTHER" id="PTHR24061:SF552">
    <property type="entry name" value="VOMERONASAL TYPE-2 RECEPTOR 26-LIKE"/>
    <property type="match status" value="1"/>
</dbReference>
<proteinExistence type="predicted"/>
<dbReference type="GO" id="GO:0004930">
    <property type="term" value="F:G protein-coupled receptor activity"/>
    <property type="evidence" value="ECO:0007669"/>
    <property type="project" value="InterPro"/>
</dbReference>
<keyword evidence="3" id="KW-0732">Signal</keyword>
<keyword evidence="5 7" id="KW-0472">Membrane</keyword>
<keyword evidence="2 7" id="KW-0812">Transmembrane</keyword>
<dbReference type="Pfam" id="PF07562">
    <property type="entry name" value="NCD3G"/>
    <property type="match status" value="1"/>
</dbReference>
<evidence type="ECO:0000256" key="3">
    <source>
        <dbReference type="ARBA" id="ARBA00022729"/>
    </source>
</evidence>
<protein>
    <recommendedName>
        <fullName evidence="8">G-protein coupled receptors family 3 profile domain-containing protein</fullName>
    </recommendedName>
</protein>
<evidence type="ECO:0000256" key="1">
    <source>
        <dbReference type="ARBA" id="ARBA00004141"/>
    </source>
</evidence>
<dbReference type="Gene3D" id="2.10.50.30">
    <property type="entry name" value="GPCR, family 3, nine cysteines domain"/>
    <property type="match status" value="1"/>
</dbReference>
<dbReference type="AlphaFoldDB" id="A0AAV7BAP0"/>
<dbReference type="CDD" id="cd15283">
    <property type="entry name" value="7tmC_V2R_pheromone"/>
    <property type="match status" value="1"/>
</dbReference>
<accession>A0AAV7BAP0</accession>
<evidence type="ECO:0000256" key="7">
    <source>
        <dbReference type="SAM" id="Phobius"/>
    </source>
</evidence>
<evidence type="ECO:0000313" key="9">
    <source>
        <dbReference type="EMBL" id="KAG8569637.1"/>
    </source>
</evidence>
<feature type="domain" description="G-protein coupled receptors family 3 profile" evidence="8">
    <location>
        <begin position="140"/>
        <end position="404"/>
    </location>
</feature>
<dbReference type="EMBL" id="WNYA01000006">
    <property type="protein sequence ID" value="KAG8569637.1"/>
    <property type="molecule type" value="Genomic_DNA"/>
</dbReference>
<feature type="transmembrane region" description="Helical" evidence="7">
    <location>
        <begin position="254"/>
        <end position="273"/>
    </location>
</feature>
<dbReference type="PRINTS" id="PR00248">
    <property type="entry name" value="GPCRMGR"/>
</dbReference>
<evidence type="ECO:0000313" key="10">
    <source>
        <dbReference type="Proteomes" id="UP000824782"/>
    </source>
</evidence>
<keyword evidence="4 7" id="KW-1133">Transmembrane helix</keyword>
<dbReference type="InterPro" id="IPR000337">
    <property type="entry name" value="GPCR_3"/>
</dbReference>
<evidence type="ECO:0000259" key="8">
    <source>
        <dbReference type="PROSITE" id="PS50259"/>
    </source>
</evidence>
<evidence type="ECO:0000256" key="4">
    <source>
        <dbReference type="ARBA" id="ARBA00022989"/>
    </source>
</evidence>
<dbReference type="InterPro" id="IPR017978">
    <property type="entry name" value="GPCR_3_C"/>
</dbReference>
<dbReference type="Pfam" id="PF00003">
    <property type="entry name" value="7tm_3"/>
    <property type="match status" value="1"/>
</dbReference>
<feature type="transmembrane region" description="Helical" evidence="7">
    <location>
        <begin position="140"/>
        <end position="163"/>
    </location>
</feature>
<sequence>MTNGENLSFENGETPGKYDIVNLILTPNKTFQYVQVGSYMKSAPYGRQFTINESLIKWNARFKQVPHSVCSNSCIPGYRKVLRELQQKCCYDCVLCSEGEISNDTDMMNCIRCLDHEWSNEKRNVCISRTVDFLSYGDPLGISLCVCAIQLSLLTLVVLATFLKHKDTPIVKANNRELSYILLISLTLSFLCALLFIGQPNIITCIFQQAAFGIVFTIAISSVLAKTVTVLIAFNSIKPGSKSRRWMSSQVSMYLVCLCSFGEIIICFGGFFYSPPFPHFDTSERSLKMTLYCNQGSANTFYVAVGYMIFLAVISFIIAFLARKLPDNFNEASHITFSMLVFCSVWISFFPAYLSTKGKYMTAVEIFAMLASSTGLLTCIFFPKCYIIIIRPDLNTKQSLIGKKEKFAGCAIEVK</sequence>
<name>A0AAV7BAP0_ENGPU</name>
<dbReference type="GO" id="GO:0005886">
    <property type="term" value="C:plasma membrane"/>
    <property type="evidence" value="ECO:0007669"/>
    <property type="project" value="TreeGrafter"/>
</dbReference>
<evidence type="ECO:0000256" key="2">
    <source>
        <dbReference type="ARBA" id="ARBA00022692"/>
    </source>
</evidence>
<feature type="transmembrane region" description="Helical" evidence="7">
    <location>
        <begin position="301"/>
        <end position="322"/>
    </location>
</feature>
<dbReference type="PRINTS" id="PR01535">
    <property type="entry name" value="VOMERONASL2R"/>
</dbReference>
<gene>
    <name evidence="9" type="ORF">GDO81_014496</name>
</gene>
<dbReference type="PANTHER" id="PTHR24061">
    <property type="entry name" value="CALCIUM-SENSING RECEPTOR-RELATED"/>
    <property type="match status" value="1"/>
</dbReference>
<evidence type="ECO:0000256" key="5">
    <source>
        <dbReference type="ARBA" id="ARBA00023136"/>
    </source>
</evidence>